<dbReference type="GO" id="GO:0046872">
    <property type="term" value="F:metal ion binding"/>
    <property type="evidence" value="ECO:0007669"/>
    <property type="project" value="UniProtKB-KW"/>
</dbReference>
<dbReference type="GO" id="GO:0030246">
    <property type="term" value="F:carbohydrate binding"/>
    <property type="evidence" value="ECO:0007669"/>
    <property type="project" value="InterPro"/>
</dbReference>
<dbReference type="InterPro" id="IPR011682">
    <property type="entry name" value="Glyco_hydro_38_C"/>
</dbReference>
<dbReference type="Gene3D" id="3.20.110.10">
    <property type="entry name" value="Glycoside hydrolase 38, N terminal domain"/>
    <property type="match status" value="1"/>
</dbReference>
<dbReference type="Pfam" id="PF09261">
    <property type="entry name" value="Alpha-mann_mid"/>
    <property type="match status" value="1"/>
</dbReference>
<keyword evidence="3 6" id="KW-0378">Hydrolase</keyword>
<gene>
    <name evidence="6" type="primary">mngB_10</name>
    <name evidence="7" type="ORF">BEI59_21040</name>
    <name evidence="6" type="ORF">BEI61_03863</name>
    <name evidence="8" type="ORF">BEI63_00965</name>
</gene>
<dbReference type="Proteomes" id="UP000094067">
    <property type="component" value="Unassembled WGS sequence"/>
</dbReference>
<dbReference type="InterPro" id="IPR000602">
    <property type="entry name" value="Glyco_hydro_38_N"/>
</dbReference>
<protein>
    <submittedName>
        <fullName evidence="6">Mannosylglycerate hydrolase</fullName>
        <ecNumber evidence="6">3.2.1.170</ecNumber>
    </submittedName>
</protein>
<evidence type="ECO:0000259" key="5">
    <source>
        <dbReference type="SMART" id="SM00872"/>
    </source>
</evidence>
<name>A0A1E3A382_9FIRM</name>
<organism evidence="6 9">
    <name type="scientific">Eisenbergiella tayi</name>
    <dbReference type="NCBI Taxonomy" id="1432052"/>
    <lineage>
        <taxon>Bacteria</taxon>
        <taxon>Bacillati</taxon>
        <taxon>Bacillota</taxon>
        <taxon>Clostridia</taxon>
        <taxon>Lachnospirales</taxon>
        <taxon>Lachnospiraceae</taxon>
        <taxon>Eisenbergiella</taxon>
    </lineage>
</organism>
<dbReference type="Gene3D" id="2.70.98.30">
    <property type="entry name" value="Golgi alpha-mannosidase II, domain 4"/>
    <property type="match status" value="1"/>
</dbReference>
<evidence type="ECO:0000313" key="8">
    <source>
        <dbReference type="EMBL" id="ODR61535.1"/>
    </source>
</evidence>
<dbReference type="Pfam" id="PF01074">
    <property type="entry name" value="Glyco_hydro_38N"/>
    <property type="match status" value="1"/>
</dbReference>
<dbReference type="SUPFAM" id="SSF74650">
    <property type="entry name" value="Galactose mutarotase-like"/>
    <property type="match status" value="1"/>
</dbReference>
<dbReference type="Pfam" id="PF07748">
    <property type="entry name" value="Glyco_hydro_38C"/>
    <property type="match status" value="1"/>
</dbReference>
<dbReference type="EMBL" id="MEHA01000017">
    <property type="protein sequence ID" value="ODR48443.1"/>
    <property type="molecule type" value="Genomic_DNA"/>
</dbReference>
<dbReference type="InterPro" id="IPR041147">
    <property type="entry name" value="GH38_C"/>
</dbReference>
<dbReference type="PATRIC" id="fig|1432052.4.peg.4282"/>
<dbReference type="InterPro" id="IPR028995">
    <property type="entry name" value="Glyco_hydro_57/38_cen_sf"/>
</dbReference>
<evidence type="ECO:0000313" key="6">
    <source>
        <dbReference type="EMBL" id="ODM03069.1"/>
    </source>
</evidence>
<dbReference type="RefSeq" id="WP_069153639.1">
    <property type="nucleotide sequence ID" value="NZ_DAWDRA010000307.1"/>
</dbReference>
<dbReference type="FunFam" id="1.20.1270.50:FF:000004">
    <property type="entry name" value="alpha-mannosidase 2C1 isoform X1"/>
    <property type="match status" value="1"/>
</dbReference>
<dbReference type="GO" id="GO:0009313">
    <property type="term" value="P:oligosaccharide catabolic process"/>
    <property type="evidence" value="ECO:0007669"/>
    <property type="project" value="TreeGrafter"/>
</dbReference>
<reference evidence="6 9" key="1">
    <citation type="submission" date="2016-07" db="EMBL/GenBank/DDBJ databases">
        <title>Characterization of isolates of Eisenbergiella tayi derived from blood cultures, using whole genome sequencing.</title>
        <authorList>
            <person name="Burdz T."/>
            <person name="Wiebe D."/>
            <person name="Huynh C."/>
            <person name="Bernard K."/>
        </authorList>
    </citation>
    <scope>NUCLEOTIDE SEQUENCE [LARGE SCALE GENOMIC DNA]</scope>
    <source>
        <strain evidence="6 9">NML 110608</strain>
    </source>
</reference>
<dbReference type="EC" id="3.2.1.170" evidence="6"/>
<keyword evidence="4 6" id="KW-0326">Glycosidase</keyword>
<evidence type="ECO:0000313" key="11">
    <source>
        <dbReference type="Proteomes" id="UP000094869"/>
    </source>
</evidence>
<dbReference type="EMBL" id="MCGH01000003">
    <property type="protein sequence ID" value="ODM03069.1"/>
    <property type="molecule type" value="Genomic_DNA"/>
</dbReference>
<evidence type="ECO:0000256" key="3">
    <source>
        <dbReference type="ARBA" id="ARBA00022801"/>
    </source>
</evidence>
<dbReference type="Proteomes" id="UP000094271">
    <property type="component" value="Unassembled WGS sequence"/>
</dbReference>
<reference evidence="8 11" key="2">
    <citation type="submission" date="2016-08" db="EMBL/GenBank/DDBJ databases">
        <title>Characterization of Isolates of Eisenbergiella tayi Derived from Blood Cultures, Using Whole Genome Sequencing.</title>
        <authorList>
            <person name="Bernier A.-M."/>
            <person name="Burdz T."/>
            <person name="Wiebe D."/>
            <person name="Bernard K."/>
        </authorList>
    </citation>
    <scope>NUCLEOTIDE SEQUENCE [LARGE SCALE GENOMIC DNA]</scope>
    <source>
        <strain evidence="8 11">NML120146</strain>
    </source>
</reference>
<feature type="domain" description="Glycoside hydrolase family 38 central" evidence="5">
    <location>
        <begin position="373"/>
        <end position="447"/>
    </location>
</feature>
<dbReference type="Proteomes" id="UP000094869">
    <property type="component" value="Unassembled WGS sequence"/>
</dbReference>
<dbReference type="InterPro" id="IPR011330">
    <property type="entry name" value="Glyco_hydro/deAcase_b/a-brl"/>
</dbReference>
<comment type="similarity">
    <text evidence="1">Belongs to the glycosyl hydrolase 38 family.</text>
</comment>
<evidence type="ECO:0000256" key="2">
    <source>
        <dbReference type="ARBA" id="ARBA00022723"/>
    </source>
</evidence>
<evidence type="ECO:0000313" key="9">
    <source>
        <dbReference type="Proteomes" id="UP000094067"/>
    </source>
</evidence>
<dbReference type="SMART" id="SM00872">
    <property type="entry name" value="Alpha-mann_mid"/>
    <property type="match status" value="1"/>
</dbReference>
<evidence type="ECO:0000256" key="4">
    <source>
        <dbReference type="ARBA" id="ARBA00023295"/>
    </source>
</evidence>
<proteinExistence type="inferred from homology"/>
<reference evidence="7 10" key="3">
    <citation type="submission" date="2016-08" db="EMBL/GenBank/DDBJ databases">
        <authorList>
            <person name="Seilhamer J.J."/>
        </authorList>
    </citation>
    <scope>NUCLEOTIDE SEQUENCE [LARGE SCALE GENOMIC DNA]</scope>
    <source>
        <strain evidence="7 10">NML150140-1</strain>
    </source>
</reference>
<dbReference type="OrthoDB" id="9772207at2"/>
<accession>A0A1E3A382</accession>
<dbReference type="InterPro" id="IPR037094">
    <property type="entry name" value="Glyco_hydro_38_cen_sf"/>
</dbReference>
<dbReference type="InterPro" id="IPR015341">
    <property type="entry name" value="Glyco_hydro_38_cen"/>
</dbReference>
<evidence type="ECO:0000313" key="10">
    <source>
        <dbReference type="Proteomes" id="UP000094271"/>
    </source>
</evidence>
<dbReference type="PANTHER" id="PTHR46017:SF1">
    <property type="entry name" value="ALPHA-MANNOSIDASE 2C1"/>
    <property type="match status" value="1"/>
</dbReference>
<sequence>MSQLASKFIRLKTMIGGNREKYGYEDTFGMPREEQAHITRPGRANIRIISELEFAINLSEAENGRYDGVLEEALDYLLSCMQEQGVLTNQACEKAEDILSPMEAAAKEYKLILASHAHIDMNWMWSFDETVAVTLATFRSILNIMDQYPDFCFSQSQAAVYKIVEEYDPDLMEEIKKRIAQRRWEVTAAAWVETDKNMPDGESLLRHIQYTKEYLSQVWGVKNFDIDFSPDTFGHSGNVPEINCFGGVKYYYHCRGNKRKEVLYRYQAPSGNEVLAYREPNWYNGAITPHIGAGLIEISRRSAGLKTGLVIYGVGDHGGGPTRRDVERAMEMMDWKIYPAIKFGTVREYFLEAEAVRDKVPVVKEELNYFAPGCYTTQSRIKRGNRRLEAALLDAESMAALAGKTAGFRFEKDRVEKAWQNVLFTHFHDILTGSCVQESREHAMGLYQTSMACANTQLQNAMRVIGEQIDTSSILVDIDAYNSQSEGAGAGYGIENFTGVPSTERGSGRTRIFHIFNTQTRKRSEVVELTVWDWTGDLRRLQAKDYTGKEICFQLLDKELQTYWDHKYIRVLVDVTVPALGYTTVVLSQKEAESYPVYLQEREQVSSVFDNYVLSNDQITVEIEAGSGRIRSLKGRETQEELIAEGKTAGLNFIETETITSSAWNIGRHLKTIPVDRCVKMERVTQGPLRESIKAVYKTADSTAEVLYILDKHQPSVRMELTIDWHESGNEIIPVLDYKIPVAYHTSEYRYDIPAGTVVRKERNNDVPALRYGMAVRESGDCAVLISDSKYGYRGTDNTLALTLINSSTSPDPYPERGIHKINLWLGISSGDPRATEELAAAYNHSLFYQPSNSHHGTLPMEESLLETDSDSVVISAVMPSADGALLVRGYETAGRRAETVIMLRKKPSSAVQTDLFEQEIPAAAEVDGCAVKVHVEPYSLFQVKIR</sequence>
<dbReference type="InterPro" id="IPR027291">
    <property type="entry name" value="Glyco_hydro_38_N_sf"/>
</dbReference>
<comment type="caution">
    <text evidence="6">The sequence shown here is derived from an EMBL/GenBank/DDBJ whole genome shotgun (WGS) entry which is preliminary data.</text>
</comment>
<keyword evidence="2" id="KW-0479">Metal-binding</keyword>
<dbReference type="Gene3D" id="1.20.1270.50">
    <property type="entry name" value="Glycoside hydrolase family 38, central domain"/>
    <property type="match status" value="1"/>
</dbReference>
<dbReference type="CDD" id="cd10789">
    <property type="entry name" value="GH38N_AMII_ER_cytosolic"/>
    <property type="match status" value="1"/>
</dbReference>
<dbReference type="SUPFAM" id="SSF88713">
    <property type="entry name" value="Glycoside hydrolase/deacetylase"/>
    <property type="match status" value="1"/>
</dbReference>
<dbReference type="SUPFAM" id="SSF88688">
    <property type="entry name" value="Families 57/38 glycoside transferase middle domain"/>
    <property type="match status" value="1"/>
</dbReference>
<dbReference type="PANTHER" id="PTHR46017">
    <property type="entry name" value="ALPHA-MANNOSIDASE 2C1"/>
    <property type="match status" value="1"/>
</dbReference>
<evidence type="ECO:0000256" key="1">
    <source>
        <dbReference type="ARBA" id="ARBA00009792"/>
    </source>
</evidence>
<dbReference type="InterPro" id="IPR011013">
    <property type="entry name" value="Gal_mutarotase_sf_dom"/>
</dbReference>
<dbReference type="GO" id="GO:0004559">
    <property type="term" value="F:alpha-mannosidase activity"/>
    <property type="evidence" value="ECO:0007669"/>
    <property type="project" value="InterPro"/>
</dbReference>
<dbReference type="EMBL" id="MEHD01000006">
    <property type="protein sequence ID" value="ODR61535.1"/>
    <property type="molecule type" value="Genomic_DNA"/>
</dbReference>
<dbReference type="GO" id="GO:0006013">
    <property type="term" value="P:mannose metabolic process"/>
    <property type="evidence" value="ECO:0007669"/>
    <property type="project" value="InterPro"/>
</dbReference>
<evidence type="ECO:0000313" key="7">
    <source>
        <dbReference type="EMBL" id="ODR48443.1"/>
    </source>
</evidence>
<dbReference type="Pfam" id="PF17677">
    <property type="entry name" value="Glyco_hydro38C2"/>
    <property type="match status" value="1"/>
</dbReference>
<keyword evidence="11" id="KW-1185">Reference proteome</keyword>
<dbReference type="AlphaFoldDB" id="A0A1E3A382"/>
<dbReference type="GO" id="GO:0102546">
    <property type="term" value="F:mannosylglycerate hydrolase activity"/>
    <property type="evidence" value="ECO:0007669"/>
    <property type="project" value="UniProtKB-EC"/>
</dbReference>